<dbReference type="PANTHER" id="PTHR12371:SF11">
    <property type="entry name" value="TRANSLOCATING CHAIN-ASSOCIATED MEMBRANE PROTEIN"/>
    <property type="match status" value="1"/>
</dbReference>
<feature type="transmembrane region" description="Helical" evidence="10">
    <location>
        <begin position="267"/>
        <end position="291"/>
    </location>
</feature>
<dbReference type="AlphaFoldDB" id="A0A813RDJ0"/>
<evidence type="ECO:0000313" key="15">
    <source>
        <dbReference type="Proteomes" id="UP000663852"/>
    </source>
</evidence>
<feature type="transmembrane region" description="Helical" evidence="10">
    <location>
        <begin position="202"/>
        <end position="217"/>
    </location>
</feature>
<evidence type="ECO:0000256" key="5">
    <source>
        <dbReference type="ARBA" id="ARBA00022927"/>
    </source>
</evidence>
<organism evidence="12 15">
    <name type="scientific">Adineta ricciae</name>
    <name type="common">Rotifer</name>
    <dbReference type="NCBI Taxonomy" id="249248"/>
    <lineage>
        <taxon>Eukaryota</taxon>
        <taxon>Metazoa</taxon>
        <taxon>Spiralia</taxon>
        <taxon>Gnathifera</taxon>
        <taxon>Rotifera</taxon>
        <taxon>Eurotatoria</taxon>
        <taxon>Bdelloidea</taxon>
        <taxon>Adinetida</taxon>
        <taxon>Adinetidae</taxon>
        <taxon>Adineta</taxon>
    </lineage>
</organism>
<feature type="transmembrane region" description="Helical" evidence="10">
    <location>
        <begin position="123"/>
        <end position="143"/>
    </location>
</feature>
<keyword evidence="7 8" id="KW-0472">Membrane</keyword>
<keyword evidence="3" id="KW-0813">Transport</keyword>
<evidence type="ECO:0000256" key="10">
    <source>
        <dbReference type="SAM" id="Phobius"/>
    </source>
</evidence>
<feature type="transmembrane region" description="Helical" evidence="10">
    <location>
        <begin position="319"/>
        <end position="339"/>
    </location>
</feature>
<feature type="region of interest" description="Disordered" evidence="9">
    <location>
        <begin position="356"/>
        <end position="395"/>
    </location>
</feature>
<dbReference type="SMART" id="SM00724">
    <property type="entry name" value="TLC"/>
    <property type="match status" value="1"/>
</dbReference>
<sequence length="395" mass="45471">MPPPAAVLKKKGASKNPPFFSQEFLIQNHGDITSGILMLLAVGTIIQATSAYCGAFFGPRHNVTQFDSFNTSTPPLFNYGYKDLAMLFAYTLVCITVHAIWQEYVLDKIYKKLHLSKAKIAKFFESGQLILFYVVSVVWALMLFNNEEYFQSGLSYLWRDYPYTGMTAWTKLYFIVQLSYWLHNYPELYLQKVRKEDIPSRLVYTSLYLITILYAYLTRFWRISIVLLTVHYLIEIFYHASRLAHFYVTGKTTSASTKSTLEYLFKIWNAVFISGRLISVVLIWLTFWFGLRSTSVDKISLTPTDQDGVLISNFNTPTVRFFTLVVSGALQFWLVWNFIQFHMKRRRERALAQAAATSSLKVPSKPKQKQQNTTDGETAEQSAFSSTGHGNKKNN</sequence>
<name>A0A813RDJ0_ADIRI</name>
<feature type="compositionally biased region" description="Polar residues" evidence="9">
    <location>
        <begin position="369"/>
        <end position="389"/>
    </location>
</feature>
<feature type="domain" description="TLC" evidence="11">
    <location>
        <begin position="121"/>
        <end position="349"/>
    </location>
</feature>
<dbReference type="OrthoDB" id="3053196at2759"/>
<dbReference type="PANTHER" id="PTHR12371">
    <property type="entry name" value="TRANSLOCATION ASSOCIATED MEMBRANE PROTEIN"/>
    <property type="match status" value="1"/>
</dbReference>
<dbReference type="Pfam" id="PF03798">
    <property type="entry name" value="TRAM_LAG1_CLN8"/>
    <property type="match status" value="1"/>
</dbReference>
<dbReference type="InterPro" id="IPR006634">
    <property type="entry name" value="TLC-dom"/>
</dbReference>
<comment type="subcellular location">
    <subcellularLocation>
        <location evidence="1">Membrane</location>
        <topology evidence="1">Multi-pass membrane protein</topology>
    </subcellularLocation>
</comment>
<keyword evidence="14" id="KW-1185">Reference proteome</keyword>
<accession>A0A813RDJ0</accession>
<evidence type="ECO:0000256" key="9">
    <source>
        <dbReference type="SAM" id="MobiDB-lite"/>
    </source>
</evidence>
<dbReference type="PROSITE" id="PS50922">
    <property type="entry name" value="TLC"/>
    <property type="match status" value="1"/>
</dbReference>
<evidence type="ECO:0000313" key="12">
    <source>
        <dbReference type="EMBL" id="CAF0780583.1"/>
    </source>
</evidence>
<evidence type="ECO:0000256" key="4">
    <source>
        <dbReference type="ARBA" id="ARBA00022692"/>
    </source>
</evidence>
<evidence type="ECO:0000256" key="7">
    <source>
        <dbReference type="ARBA" id="ARBA00023136"/>
    </source>
</evidence>
<gene>
    <name evidence="12" type="ORF">EDS130_LOCUS3806</name>
    <name evidence="13" type="ORF">XAT740_LOCUS18321</name>
</gene>
<dbReference type="GO" id="GO:0045048">
    <property type="term" value="P:protein insertion into ER membrane"/>
    <property type="evidence" value="ECO:0007669"/>
    <property type="project" value="TreeGrafter"/>
</dbReference>
<feature type="transmembrane region" description="Helical" evidence="10">
    <location>
        <begin position="84"/>
        <end position="102"/>
    </location>
</feature>
<keyword evidence="6 10" id="KW-1133">Transmembrane helix</keyword>
<dbReference type="GO" id="GO:0006616">
    <property type="term" value="P:SRP-dependent cotranslational protein targeting to membrane, translocation"/>
    <property type="evidence" value="ECO:0007669"/>
    <property type="project" value="InterPro"/>
</dbReference>
<reference evidence="12" key="1">
    <citation type="submission" date="2021-02" db="EMBL/GenBank/DDBJ databases">
        <authorList>
            <person name="Nowell W R."/>
        </authorList>
    </citation>
    <scope>NUCLEOTIDE SEQUENCE</scope>
</reference>
<dbReference type="Proteomes" id="UP000663852">
    <property type="component" value="Unassembled WGS sequence"/>
</dbReference>
<feature type="transmembrane region" description="Helical" evidence="10">
    <location>
        <begin position="223"/>
        <end position="241"/>
    </location>
</feature>
<evidence type="ECO:0000259" key="11">
    <source>
        <dbReference type="PROSITE" id="PS50922"/>
    </source>
</evidence>
<protein>
    <recommendedName>
        <fullName evidence="11">TLC domain-containing protein</fullName>
    </recommendedName>
</protein>
<evidence type="ECO:0000313" key="14">
    <source>
        <dbReference type="Proteomes" id="UP000663828"/>
    </source>
</evidence>
<evidence type="ECO:0000256" key="8">
    <source>
        <dbReference type="PROSITE-ProRule" id="PRU00205"/>
    </source>
</evidence>
<comment type="caution">
    <text evidence="12">The sequence shown here is derived from an EMBL/GenBank/DDBJ whole genome shotgun (WGS) entry which is preliminary data.</text>
</comment>
<keyword evidence="4 8" id="KW-0812">Transmembrane</keyword>
<dbReference type="EMBL" id="CAJNOJ010000010">
    <property type="protein sequence ID" value="CAF0780583.1"/>
    <property type="molecule type" value="Genomic_DNA"/>
</dbReference>
<feature type="transmembrane region" description="Helical" evidence="10">
    <location>
        <begin position="163"/>
        <end position="182"/>
    </location>
</feature>
<dbReference type="Proteomes" id="UP000663828">
    <property type="component" value="Unassembled WGS sequence"/>
</dbReference>
<evidence type="ECO:0000256" key="3">
    <source>
        <dbReference type="ARBA" id="ARBA00022448"/>
    </source>
</evidence>
<dbReference type="EMBL" id="CAJNOR010001220">
    <property type="protein sequence ID" value="CAF1100425.1"/>
    <property type="molecule type" value="Genomic_DNA"/>
</dbReference>
<evidence type="ECO:0000313" key="13">
    <source>
        <dbReference type="EMBL" id="CAF1100425.1"/>
    </source>
</evidence>
<comment type="similarity">
    <text evidence="2">Belongs to the TRAM family.</text>
</comment>
<evidence type="ECO:0000256" key="1">
    <source>
        <dbReference type="ARBA" id="ARBA00004141"/>
    </source>
</evidence>
<evidence type="ECO:0000256" key="6">
    <source>
        <dbReference type="ARBA" id="ARBA00022989"/>
    </source>
</evidence>
<proteinExistence type="inferred from homology"/>
<evidence type="ECO:0000256" key="2">
    <source>
        <dbReference type="ARBA" id="ARBA00005999"/>
    </source>
</evidence>
<keyword evidence="5" id="KW-0653">Protein transport</keyword>
<feature type="transmembrane region" description="Helical" evidence="10">
    <location>
        <begin position="36"/>
        <end position="57"/>
    </location>
</feature>
<dbReference type="GO" id="GO:0005789">
    <property type="term" value="C:endoplasmic reticulum membrane"/>
    <property type="evidence" value="ECO:0007669"/>
    <property type="project" value="TreeGrafter"/>
</dbReference>
<dbReference type="InterPro" id="IPR016447">
    <property type="entry name" value="Translocation_assoc_membrane"/>
</dbReference>